<dbReference type="GO" id="GO:0000155">
    <property type="term" value="F:phosphorelay sensor kinase activity"/>
    <property type="evidence" value="ECO:0007669"/>
    <property type="project" value="InterPro"/>
</dbReference>
<keyword evidence="4 7" id="KW-0418">Kinase</keyword>
<dbReference type="PANTHER" id="PTHR34220">
    <property type="entry name" value="SENSOR HISTIDINE KINASE YPDA"/>
    <property type="match status" value="1"/>
</dbReference>
<dbReference type="Pfam" id="PF06580">
    <property type="entry name" value="His_kinase"/>
    <property type="match status" value="1"/>
</dbReference>
<sequence length="593" mass="68064">MKLAGKKKNYNHSLLLKVLFIYFLIFAVPIILLYASLYGTSKRLAQKEGASQLLSSLTSISNTMDEVFRSVNFVQSQLQGNTAFSNDCFRLTVDESAGVGYRNYRLRQELSMELYKLYLSNPYLHSLEVYSSYGNTLFGNYPGNSRQITVNPTETQIENIRQNAQKTGLTGNRAWYVLSSDPEQTLFATYSRPFCAFNPNMYTYSRAIISTETLHDHIKVYDPSEAIQFYIRPRNREWIPISGPNTVDTADLPISAPGEVSGWVPFNSGGVPCLMAYFRSQYTGWYYAAAVPLEHYNVSEPLMTEYWFYIVITLVFIFILTALFVSFYLIRPMKQISDKMREAEHGDLDVRIHTRRRDELGYIGHRLNVLLKNIDSLIHTNYETRLLKEGYELKFIQTQLKEHFIYNTLDSIHWIADKNNVPQISKIIFDLSRFFRLTLNNGSDYITIEREAEVLASYLSLLNVRMDGTIESSIEMDDSIRDQRVIKYFFQPVLENAVVHGLRPKGGGRITVSFSPVEPGKIRYRVTDDGAGITSMDLNDINLCIREDRSDGKYFALINLNRQLRLYYGDNYSFTIDSSPDAGTTVSIDFPKG</sequence>
<dbReference type="InterPro" id="IPR010559">
    <property type="entry name" value="Sig_transdc_His_kin_internal"/>
</dbReference>
<dbReference type="SUPFAM" id="SSF158472">
    <property type="entry name" value="HAMP domain-like"/>
    <property type="match status" value="1"/>
</dbReference>
<dbReference type="STRING" id="460384.SAMN05216313_14427"/>
<dbReference type="PROSITE" id="PS50885">
    <property type="entry name" value="HAMP"/>
    <property type="match status" value="1"/>
</dbReference>
<dbReference type="RefSeq" id="WP_092371039.1">
    <property type="nucleotide sequence ID" value="NZ_CABJCG010000005.1"/>
</dbReference>
<evidence type="ECO:0000256" key="1">
    <source>
        <dbReference type="ARBA" id="ARBA00004370"/>
    </source>
</evidence>
<feature type="transmembrane region" description="Helical" evidence="5">
    <location>
        <begin position="14"/>
        <end position="37"/>
    </location>
</feature>
<keyword evidence="5" id="KW-0812">Transmembrane</keyword>
<organism evidence="7 8">
    <name type="scientific">Enterocloster lavalensis</name>
    <dbReference type="NCBI Taxonomy" id="460384"/>
    <lineage>
        <taxon>Bacteria</taxon>
        <taxon>Bacillati</taxon>
        <taxon>Bacillota</taxon>
        <taxon>Clostridia</taxon>
        <taxon>Lachnospirales</taxon>
        <taxon>Lachnospiraceae</taxon>
        <taxon>Enterocloster</taxon>
    </lineage>
</organism>
<dbReference type="GO" id="GO:0016020">
    <property type="term" value="C:membrane"/>
    <property type="evidence" value="ECO:0007669"/>
    <property type="project" value="UniProtKB-SubCell"/>
</dbReference>
<feature type="transmembrane region" description="Helical" evidence="5">
    <location>
        <begin position="306"/>
        <end position="330"/>
    </location>
</feature>
<keyword evidence="5" id="KW-1133">Transmembrane helix</keyword>
<dbReference type="Proteomes" id="UP000198508">
    <property type="component" value="Unassembled WGS sequence"/>
</dbReference>
<reference evidence="8" key="1">
    <citation type="submission" date="2016-10" db="EMBL/GenBank/DDBJ databases">
        <authorList>
            <person name="Varghese N."/>
            <person name="Submissions S."/>
        </authorList>
    </citation>
    <scope>NUCLEOTIDE SEQUENCE [LARGE SCALE GENOMIC DNA]</scope>
    <source>
        <strain evidence="8">NLAE-zl-G277</strain>
    </source>
</reference>
<dbReference type="CDD" id="cd06225">
    <property type="entry name" value="HAMP"/>
    <property type="match status" value="1"/>
</dbReference>
<evidence type="ECO:0000259" key="6">
    <source>
        <dbReference type="PROSITE" id="PS50885"/>
    </source>
</evidence>
<dbReference type="Pfam" id="PF02518">
    <property type="entry name" value="HATPase_c"/>
    <property type="match status" value="1"/>
</dbReference>
<evidence type="ECO:0000313" key="8">
    <source>
        <dbReference type="Proteomes" id="UP000198508"/>
    </source>
</evidence>
<dbReference type="Gene3D" id="3.30.565.10">
    <property type="entry name" value="Histidine kinase-like ATPase, C-terminal domain"/>
    <property type="match status" value="1"/>
</dbReference>
<evidence type="ECO:0000256" key="4">
    <source>
        <dbReference type="ARBA" id="ARBA00022777"/>
    </source>
</evidence>
<dbReference type="GeneID" id="93279543"/>
<keyword evidence="5" id="KW-0472">Membrane</keyword>
<dbReference type="EMBL" id="FOIM01000044">
    <property type="protein sequence ID" value="SEU17926.1"/>
    <property type="molecule type" value="Genomic_DNA"/>
</dbReference>
<gene>
    <name evidence="7" type="ORF">SAMN05216313_14427</name>
</gene>
<evidence type="ECO:0000256" key="2">
    <source>
        <dbReference type="ARBA" id="ARBA00022553"/>
    </source>
</evidence>
<accession>A0A1I0K2R7</accession>
<dbReference type="Pfam" id="PF00672">
    <property type="entry name" value="HAMP"/>
    <property type="match status" value="1"/>
</dbReference>
<dbReference type="AlphaFoldDB" id="A0A1I0K2R7"/>
<dbReference type="InterPro" id="IPR003660">
    <property type="entry name" value="HAMP_dom"/>
</dbReference>
<dbReference type="InterPro" id="IPR036890">
    <property type="entry name" value="HATPase_C_sf"/>
</dbReference>
<evidence type="ECO:0000256" key="3">
    <source>
        <dbReference type="ARBA" id="ARBA00022679"/>
    </source>
</evidence>
<dbReference type="PANTHER" id="PTHR34220:SF7">
    <property type="entry name" value="SENSOR HISTIDINE KINASE YPDA"/>
    <property type="match status" value="1"/>
</dbReference>
<dbReference type="Gene3D" id="6.10.340.10">
    <property type="match status" value="1"/>
</dbReference>
<keyword evidence="3" id="KW-0808">Transferase</keyword>
<protein>
    <submittedName>
        <fullName evidence="7">Histidine kinase-, DNA gyrase B-, and HSP90-like ATPase</fullName>
    </submittedName>
</protein>
<evidence type="ECO:0000256" key="5">
    <source>
        <dbReference type="SAM" id="Phobius"/>
    </source>
</evidence>
<keyword evidence="2" id="KW-0597">Phosphoprotein</keyword>
<keyword evidence="8" id="KW-1185">Reference proteome</keyword>
<dbReference type="SUPFAM" id="SSF55874">
    <property type="entry name" value="ATPase domain of HSP90 chaperone/DNA topoisomerase II/histidine kinase"/>
    <property type="match status" value="1"/>
</dbReference>
<comment type="subcellular location">
    <subcellularLocation>
        <location evidence="1">Membrane</location>
    </subcellularLocation>
</comment>
<evidence type="ECO:0000313" key="7">
    <source>
        <dbReference type="EMBL" id="SEU17926.1"/>
    </source>
</evidence>
<dbReference type="InterPro" id="IPR050640">
    <property type="entry name" value="Bact_2-comp_sensor_kinase"/>
</dbReference>
<dbReference type="InterPro" id="IPR003594">
    <property type="entry name" value="HATPase_dom"/>
</dbReference>
<proteinExistence type="predicted"/>
<dbReference type="SMART" id="SM00304">
    <property type="entry name" value="HAMP"/>
    <property type="match status" value="1"/>
</dbReference>
<feature type="domain" description="HAMP" evidence="6">
    <location>
        <begin position="327"/>
        <end position="379"/>
    </location>
</feature>
<name>A0A1I0K2R7_9FIRM</name>